<sequence length="399" mass="46459">MDLDFAMSYGIDSMSRGRTDYYEQAQTMQKCPGCGVLSKMRHTTFFVPPIRGDDEIDPYVHMDFVSSFAEFFPFAVSARGILEEKDFTNKTNWFKVPSHYPGGYFLQIVKIDKTTYVNGKEALDHECIPVEGKPAAKKPAGKKGGKRLLARQAAAESTPKEKEQCLYKLVSPIEPLRLKEDGMDEKYRRYNQYANPNPNAWEFIRNFESYKFARPIDLSYYRNRLLTTRMTDAYEQFGDEEQDRNFFVPTNDGFFRKKHYTELIDRVIIQNHIVDYDYLFQRKHKKVYSATPESNPVILKYNENNTLTWFRNFSTSESHPRMAVSNPINILSTVFGLEVSIIMNGVNRVLMKYSLCHNLYLHAPPMFGVMLTCPSHQYCEHLNIFDETVYGDDRGLMMK</sequence>
<dbReference type="EnsemblMetazoa" id="GPAI005356-RA">
    <property type="protein sequence ID" value="GPAI005356-PA"/>
    <property type="gene ID" value="GPAI005356"/>
</dbReference>
<name>A0A1A9Z6H5_GLOPL</name>
<reference evidence="1" key="2">
    <citation type="submission" date="2020-05" db="UniProtKB">
        <authorList>
            <consortium name="EnsemblMetazoa"/>
        </authorList>
    </citation>
    <scope>IDENTIFICATION</scope>
    <source>
        <strain evidence="1">IAEA</strain>
    </source>
</reference>
<protein>
    <submittedName>
        <fullName evidence="1">Uncharacterized protein</fullName>
    </submittedName>
</protein>
<reference evidence="2" key="1">
    <citation type="submission" date="2014-03" db="EMBL/GenBank/DDBJ databases">
        <authorList>
            <person name="Aksoy S."/>
            <person name="Warren W."/>
            <person name="Wilson R.K."/>
        </authorList>
    </citation>
    <scope>NUCLEOTIDE SEQUENCE [LARGE SCALE GENOMIC DNA]</scope>
    <source>
        <strain evidence="2">IAEA</strain>
    </source>
</reference>
<dbReference type="VEuPathDB" id="VectorBase:GPAI005356"/>
<dbReference type="Proteomes" id="UP000092445">
    <property type="component" value="Unassembled WGS sequence"/>
</dbReference>
<proteinExistence type="predicted"/>
<accession>A0A1A9Z6H5</accession>
<evidence type="ECO:0000313" key="2">
    <source>
        <dbReference type="Proteomes" id="UP000092445"/>
    </source>
</evidence>
<keyword evidence="2" id="KW-1185">Reference proteome</keyword>
<dbReference type="AlphaFoldDB" id="A0A1A9Z6H5"/>
<organism evidence="1 2">
    <name type="scientific">Glossina pallidipes</name>
    <name type="common">Tsetse fly</name>
    <dbReference type="NCBI Taxonomy" id="7398"/>
    <lineage>
        <taxon>Eukaryota</taxon>
        <taxon>Metazoa</taxon>
        <taxon>Ecdysozoa</taxon>
        <taxon>Arthropoda</taxon>
        <taxon>Hexapoda</taxon>
        <taxon>Insecta</taxon>
        <taxon>Pterygota</taxon>
        <taxon>Neoptera</taxon>
        <taxon>Endopterygota</taxon>
        <taxon>Diptera</taxon>
        <taxon>Brachycera</taxon>
        <taxon>Muscomorpha</taxon>
        <taxon>Hippoboscoidea</taxon>
        <taxon>Glossinidae</taxon>
        <taxon>Glossina</taxon>
    </lineage>
</organism>
<evidence type="ECO:0000313" key="1">
    <source>
        <dbReference type="EnsemblMetazoa" id="GPAI005356-PA"/>
    </source>
</evidence>